<comment type="caution">
    <text evidence="2">The sequence shown here is derived from an EMBL/GenBank/DDBJ whole genome shotgun (WGS) entry which is preliminary data.</text>
</comment>
<dbReference type="Proteomes" id="UP001595443">
    <property type="component" value="Unassembled WGS sequence"/>
</dbReference>
<feature type="domain" description="BPL/LPL catalytic" evidence="1">
    <location>
        <begin position="1"/>
        <end position="183"/>
    </location>
</feature>
<evidence type="ECO:0000313" key="2">
    <source>
        <dbReference type="EMBL" id="MFC2969186.1"/>
    </source>
</evidence>
<evidence type="ECO:0000313" key="3">
    <source>
        <dbReference type="Proteomes" id="UP001595443"/>
    </source>
</evidence>
<dbReference type="GO" id="GO:0016874">
    <property type="term" value="F:ligase activity"/>
    <property type="evidence" value="ECO:0007669"/>
    <property type="project" value="UniProtKB-KW"/>
</dbReference>
<dbReference type="Gene3D" id="3.30.930.10">
    <property type="entry name" value="Bira Bifunctional Protein, Domain 2"/>
    <property type="match status" value="1"/>
</dbReference>
<reference evidence="3" key="1">
    <citation type="journal article" date="2019" name="Int. J. Syst. Evol. Microbiol.">
        <title>The Global Catalogue of Microorganisms (GCM) 10K type strain sequencing project: providing services to taxonomists for standard genome sequencing and annotation.</title>
        <authorList>
            <consortium name="The Broad Institute Genomics Platform"/>
            <consortium name="The Broad Institute Genome Sequencing Center for Infectious Disease"/>
            <person name="Wu L."/>
            <person name="Ma J."/>
        </authorList>
    </citation>
    <scope>NUCLEOTIDE SEQUENCE [LARGE SCALE GENOMIC DNA]</scope>
    <source>
        <strain evidence="3">KCTC 62192</strain>
    </source>
</reference>
<evidence type="ECO:0000259" key="1">
    <source>
        <dbReference type="Pfam" id="PF16917"/>
    </source>
</evidence>
<keyword evidence="2" id="KW-0436">Ligase</keyword>
<dbReference type="InterPro" id="IPR045864">
    <property type="entry name" value="aa-tRNA-synth_II/BPL/LPL"/>
</dbReference>
<gene>
    <name evidence="2" type="ORF">ACFOES_13860</name>
</gene>
<dbReference type="EMBL" id="JBHRSK010000010">
    <property type="protein sequence ID" value="MFC2969186.1"/>
    <property type="molecule type" value="Genomic_DNA"/>
</dbReference>
<dbReference type="RefSeq" id="WP_377833891.1">
    <property type="nucleotide sequence ID" value="NZ_JBHRSK010000010.1"/>
</dbReference>
<keyword evidence="3" id="KW-1185">Reference proteome</keyword>
<dbReference type="Pfam" id="PF16917">
    <property type="entry name" value="BPL_LplA_LipB_2"/>
    <property type="match status" value="1"/>
</dbReference>
<dbReference type="InterPro" id="IPR004143">
    <property type="entry name" value="BPL_LPL_catalytic"/>
</dbReference>
<name>A0ABV7AJQ0_9RHOB</name>
<dbReference type="SUPFAM" id="SSF55681">
    <property type="entry name" value="Class II aaRS and biotin synthetases"/>
    <property type="match status" value="1"/>
</dbReference>
<sequence length="231" mass="23388">MPPLLTGHTVPAGTAPMLIAWEGARAGRLGAGDLCWSDATDEARAALVLEPEAPLEVALQMGPAMLVAICDALGAIGPPNLAMGLRWPGLVLANGGRVGRVDLAAAETAPGAVPDFLLVGFTLSLTLPRELRDAPGTAAHITALHEEGCGDIDHSALIGAVARHFLSALDAWEHDGFGALHAALTPRLDTVTEAGDRLVGVDEAGGAIIGTGQRARGVTLAEGFGIRGGAA</sequence>
<accession>A0ABV7AJQ0</accession>
<protein>
    <submittedName>
        <fullName evidence="2">Biotin/lipoate--protein ligase family protein</fullName>
    </submittedName>
</protein>
<organism evidence="2 3">
    <name type="scientific">Acidimangrovimonas pyrenivorans</name>
    <dbReference type="NCBI Taxonomy" id="2030798"/>
    <lineage>
        <taxon>Bacteria</taxon>
        <taxon>Pseudomonadati</taxon>
        <taxon>Pseudomonadota</taxon>
        <taxon>Alphaproteobacteria</taxon>
        <taxon>Rhodobacterales</taxon>
        <taxon>Paracoccaceae</taxon>
        <taxon>Acidimangrovimonas</taxon>
    </lineage>
</organism>
<proteinExistence type="predicted"/>